<name>A0ABS7V237_LEUGE</name>
<feature type="transmembrane region" description="Helical" evidence="1">
    <location>
        <begin position="283"/>
        <end position="300"/>
    </location>
</feature>
<gene>
    <name evidence="3" type="ORF">KIJ07_03220</name>
</gene>
<keyword evidence="3" id="KW-0012">Acyltransferase</keyword>
<feature type="transmembrane region" description="Helical" evidence="1">
    <location>
        <begin position="7"/>
        <end position="28"/>
    </location>
</feature>
<dbReference type="InterPro" id="IPR002656">
    <property type="entry name" value="Acyl_transf_3_dom"/>
</dbReference>
<dbReference type="GO" id="GO:0016746">
    <property type="term" value="F:acyltransferase activity"/>
    <property type="evidence" value="ECO:0007669"/>
    <property type="project" value="UniProtKB-KW"/>
</dbReference>
<feature type="transmembrane region" description="Helical" evidence="1">
    <location>
        <begin position="155"/>
        <end position="174"/>
    </location>
</feature>
<evidence type="ECO:0000259" key="2">
    <source>
        <dbReference type="Pfam" id="PF01757"/>
    </source>
</evidence>
<protein>
    <submittedName>
        <fullName evidence="3">Acyltransferase family protein</fullName>
    </submittedName>
</protein>
<feature type="transmembrane region" description="Helical" evidence="1">
    <location>
        <begin position="120"/>
        <end position="149"/>
    </location>
</feature>
<proteinExistence type="predicted"/>
<feature type="transmembrane region" description="Helical" evidence="1">
    <location>
        <begin position="253"/>
        <end position="271"/>
    </location>
</feature>
<feature type="transmembrane region" description="Helical" evidence="1">
    <location>
        <begin position="195"/>
        <end position="212"/>
    </location>
</feature>
<evidence type="ECO:0000313" key="4">
    <source>
        <dbReference type="Proteomes" id="UP000705994"/>
    </source>
</evidence>
<dbReference type="Proteomes" id="UP000705994">
    <property type="component" value="Unassembled WGS sequence"/>
</dbReference>
<keyword evidence="3" id="KW-0808">Transferase</keyword>
<feature type="transmembrane region" description="Helical" evidence="1">
    <location>
        <begin position="218"/>
        <end position="241"/>
    </location>
</feature>
<dbReference type="RefSeq" id="WP_224155090.1">
    <property type="nucleotide sequence ID" value="NZ_JAHBFX010000001.1"/>
</dbReference>
<dbReference type="Pfam" id="PF01757">
    <property type="entry name" value="Acyl_transf_3"/>
    <property type="match status" value="1"/>
</dbReference>
<keyword evidence="4" id="KW-1185">Reference proteome</keyword>
<organism evidence="3 4">
    <name type="scientific">Leuconostoc gelidum subsp. gelidum</name>
    <dbReference type="NCBI Taxonomy" id="1607839"/>
    <lineage>
        <taxon>Bacteria</taxon>
        <taxon>Bacillati</taxon>
        <taxon>Bacillota</taxon>
        <taxon>Bacilli</taxon>
        <taxon>Lactobacillales</taxon>
        <taxon>Lactobacillaceae</taxon>
        <taxon>Leuconostoc</taxon>
        <taxon>Leuconostoc gelidum group</taxon>
    </lineage>
</organism>
<feature type="domain" description="Acyltransferase 3" evidence="2">
    <location>
        <begin position="8"/>
        <end position="315"/>
    </location>
</feature>
<evidence type="ECO:0000313" key="3">
    <source>
        <dbReference type="EMBL" id="MBZ5999437.1"/>
    </source>
</evidence>
<accession>A0ABS7V237</accession>
<feature type="transmembrane region" description="Helical" evidence="1">
    <location>
        <begin position="34"/>
        <end position="56"/>
    </location>
</feature>
<dbReference type="EMBL" id="JAHBFX010000001">
    <property type="protein sequence ID" value="MBZ5999437.1"/>
    <property type="molecule type" value="Genomic_DNA"/>
</dbReference>
<keyword evidence="1" id="KW-0812">Transmembrane</keyword>
<keyword evidence="1" id="KW-1133">Transmembrane helix</keyword>
<sequence length="316" mass="36688">MIRKYDVLDVFRLIAALFVVGIHSWPLPDLNSNIILFQGIGRFAVPFFLLTSGFLLHKKLKNLTNKEEVVYIWRYVKRLFQFYVAWWLVYLWLTPLKWGGTYRFEGQHGMQLLKSLFNQYILYFFTGSTFIGSWYISATIIGVIIVFVLFRRLSVLLQLLIGILWLGALLIVLLQGKKVAIITVFLSQTPQILPAETFLVAVPFIIFGRAIAKYEEKLSQIPITLLVSIVIVLIAVNKTVLNIKIPSARYIRNLASFVYMGQFGLLILASIVRKHVGIMFSNWTMYAIILLLLFLMFEILQSFENKRNFKLVKYLW</sequence>
<keyword evidence="1" id="KW-0472">Membrane</keyword>
<evidence type="ECO:0000256" key="1">
    <source>
        <dbReference type="SAM" id="Phobius"/>
    </source>
</evidence>
<comment type="caution">
    <text evidence="3">The sequence shown here is derived from an EMBL/GenBank/DDBJ whole genome shotgun (WGS) entry which is preliminary data.</text>
</comment>
<reference evidence="3 4" key="1">
    <citation type="submission" date="2021-05" db="EMBL/GenBank/DDBJ databases">
        <title>Pangenome of Leuconostoc gelidum warrants species status for Leuconostoc gelidum subsp. gasicomitatum.</title>
        <authorList>
            <person name="Johansson P."/>
            <person name="Sade E."/>
            <person name="Hultman J."/>
            <person name="Auvinen P."/>
            <person name="Bjorkroth J."/>
        </authorList>
    </citation>
    <scope>NUCLEOTIDE SEQUENCE [LARGE SCALE GENOMIC DNA]</scope>
    <source>
        <strain evidence="3 4">AMKR21</strain>
    </source>
</reference>